<protein>
    <submittedName>
        <fullName evidence="1">Uncharacterized protein</fullName>
    </submittedName>
</protein>
<feature type="non-terminal residue" evidence="1">
    <location>
        <position position="67"/>
    </location>
</feature>
<accession>A0ACC0CJK1</accession>
<organism evidence="1 2">
    <name type="scientific">Hypoxylon rubiginosum</name>
    <dbReference type="NCBI Taxonomy" id="110542"/>
    <lineage>
        <taxon>Eukaryota</taxon>
        <taxon>Fungi</taxon>
        <taxon>Dikarya</taxon>
        <taxon>Ascomycota</taxon>
        <taxon>Pezizomycotina</taxon>
        <taxon>Sordariomycetes</taxon>
        <taxon>Xylariomycetidae</taxon>
        <taxon>Xylariales</taxon>
        <taxon>Hypoxylaceae</taxon>
        <taxon>Hypoxylon</taxon>
    </lineage>
</organism>
<proteinExistence type="predicted"/>
<keyword evidence="2" id="KW-1185">Reference proteome</keyword>
<comment type="caution">
    <text evidence="1">The sequence shown here is derived from an EMBL/GenBank/DDBJ whole genome shotgun (WGS) entry which is preliminary data.</text>
</comment>
<reference evidence="1 2" key="1">
    <citation type="journal article" date="2022" name="New Phytol.">
        <title>Ecological generalism drives hyperdiversity of secondary metabolite gene clusters in xylarialean endophytes.</title>
        <authorList>
            <person name="Franco M.E.E."/>
            <person name="Wisecaver J.H."/>
            <person name="Arnold A.E."/>
            <person name="Ju Y.M."/>
            <person name="Slot J.C."/>
            <person name="Ahrendt S."/>
            <person name="Moore L.P."/>
            <person name="Eastman K.E."/>
            <person name="Scott K."/>
            <person name="Konkel Z."/>
            <person name="Mondo S.J."/>
            <person name="Kuo A."/>
            <person name="Hayes R.D."/>
            <person name="Haridas S."/>
            <person name="Andreopoulos B."/>
            <person name="Riley R."/>
            <person name="LaButti K."/>
            <person name="Pangilinan J."/>
            <person name="Lipzen A."/>
            <person name="Amirebrahimi M."/>
            <person name="Yan J."/>
            <person name="Adam C."/>
            <person name="Keymanesh K."/>
            <person name="Ng V."/>
            <person name="Louie K."/>
            <person name="Northen T."/>
            <person name="Drula E."/>
            <person name="Henrissat B."/>
            <person name="Hsieh H.M."/>
            <person name="Youens-Clark K."/>
            <person name="Lutzoni F."/>
            <person name="Miadlikowska J."/>
            <person name="Eastwood D.C."/>
            <person name="Hamelin R.C."/>
            <person name="Grigoriev I.V."/>
            <person name="U'Ren J.M."/>
        </authorList>
    </citation>
    <scope>NUCLEOTIDE SEQUENCE [LARGE SCALE GENOMIC DNA]</scope>
    <source>
        <strain evidence="1 2">ER1909</strain>
    </source>
</reference>
<gene>
    <name evidence="1" type="ORF">F4821DRAFT_251275</name>
</gene>
<evidence type="ECO:0000313" key="1">
    <source>
        <dbReference type="EMBL" id="KAI6080542.1"/>
    </source>
</evidence>
<dbReference type="Proteomes" id="UP001497680">
    <property type="component" value="Unassembled WGS sequence"/>
</dbReference>
<name>A0ACC0CJK1_9PEZI</name>
<dbReference type="EMBL" id="MU394436">
    <property type="protein sequence ID" value="KAI6080542.1"/>
    <property type="molecule type" value="Genomic_DNA"/>
</dbReference>
<sequence>MALTMYAYLCYGTLCSSSVALMPWKFQGLCDPPPLFWILGLPSLLVTIMHLWLVSCSRLDLYPHHGI</sequence>
<evidence type="ECO:0000313" key="2">
    <source>
        <dbReference type="Proteomes" id="UP001497680"/>
    </source>
</evidence>